<organism evidence="2">
    <name type="scientific">Culex pipiens</name>
    <name type="common">House mosquito</name>
    <dbReference type="NCBI Taxonomy" id="7175"/>
    <lineage>
        <taxon>Eukaryota</taxon>
        <taxon>Metazoa</taxon>
        <taxon>Ecdysozoa</taxon>
        <taxon>Arthropoda</taxon>
        <taxon>Hexapoda</taxon>
        <taxon>Insecta</taxon>
        <taxon>Pterygota</taxon>
        <taxon>Neoptera</taxon>
        <taxon>Endopterygota</taxon>
        <taxon>Diptera</taxon>
        <taxon>Nematocera</taxon>
        <taxon>Culicoidea</taxon>
        <taxon>Culicidae</taxon>
        <taxon>Culicinae</taxon>
        <taxon>Culicini</taxon>
        <taxon>Culex</taxon>
        <taxon>Culex</taxon>
    </lineage>
</organism>
<evidence type="ECO:0000256" key="1">
    <source>
        <dbReference type="SAM" id="MobiDB-lite"/>
    </source>
</evidence>
<dbReference type="AlphaFoldDB" id="A0A8D8P8M6"/>
<dbReference type="EMBL" id="HBUE01329922">
    <property type="protein sequence ID" value="CAG6592658.1"/>
    <property type="molecule type" value="Transcribed_RNA"/>
</dbReference>
<name>A0A8D8P8M6_CULPI</name>
<sequence length="210" mass="22604">MAKVGHPLVPIQPVPVSVREANGRRNRSVVEGLHGWLRRRPKQTCQQVVIPQPSDAGCSVGRVASPEGWVEGSSRQGSLVKESLVVPLTAVGNGIAGIVQIVVQQRVHSTLLGNGYLMIPGIERIGRHGLLMGRIGTSAAAVVMVGSITGILRAGEHRSRNAANGGRQDAAEQERDRRKQQQPLGATGLTRAGFHFHCWRCSCCRRPVQL</sequence>
<reference evidence="2" key="1">
    <citation type="submission" date="2021-05" db="EMBL/GenBank/DDBJ databases">
        <authorList>
            <person name="Alioto T."/>
            <person name="Alioto T."/>
            <person name="Gomez Garrido J."/>
        </authorList>
    </citation>
    <scope>NUCLEOTIDE SEQUENCE</scope>
</reference>
<feature type="region of interest" description="Disordered" evidence="1">
    <location>
        <begin position="156"/>
        <end position="184"/>
    </location>
</feature>
<evidence type="ECO:0000313" key="2">
    <source>
        <dbReference type="EMBL" id="CAG6592659.1"/>
    </source>
</evidence>
<dbReference type="EMBL" id="HBUE01223252">
    <property type="protein sequence ID" value="CAG6540587.1"/>
    <property type="molecule type" value="Transcribed_RNA"/>
</dbReference>
<dbReference type="EMBL" id="HBUE01329923">
    <property type="protein sequence ID" value="CAG6592659.1"/>
    <property type="molecule type" value="Transcribed_RNA"/>
</dbReference>
<dbReference type="EMBL" id="HBUE01223253">
    <property type="protein sequence ID" value="CAG6540588.1"/>
    <property type="molecule type" value="Transcribed_RNA"/>
</dbReference>
<proteinExistence type="predicted"/>
<feature type="compositionally biased region" description="Basic and acidic residues" evidence="1">
    <location>
        <begin position="169"/>
        <end position="179"/>
    </location>
</feature>
<protein>
    <submittedName>
        <fullName evidence="2">(northern house mosquito) hypothetical protein</fullName>
    </submittedName>
</protein>
<accession>A0A8D8P8M6</accession>